<dbReference type="EMBL" id="CP009302">
    <property type="protein sequence ID" value="AJC11746.1"/>
    <property type="molecule type" value="Genomic_DNA"/>
</dbReference>
<feature type="binding site" evidence="2">
    <location>
        <position position="206"/>
    </location>
    <ligand>
        <name>Co(2+)</name>
        <dbReference type="ChEBI" id="CHEBI:48828"/>
    </ligand>
</feature>
<organism evidence="3 4">
    <name type="scientific">Berryella intestinalis</name>
    <dbReference type="NCBI Taxonomy" id="1531429"/>
    <lineage>
        <taxon>Bacteria</taxon>
        <taxon>Bacillati</taxon>
        <taxon>Actinomycetota</taxon>
        <taxon>Coriobacteriia</taxon>
        <taxon>Eggerthellales</taxon>
        <taxon>Eggerthellaceae</taxon>
        <taxon>Berryella</taxon>
    </lineage>
</organism>
<evidence type="ECO:0000256" key="1">
    <source>
        <dbReference type="PIRSR" id="PIRSR033579-1"/>
    </source>
</evidence>
<name>A0A0A8B2L9_9ACTN</name>
<dbReference type="KEGG" id="cbac:JI75_02755"/>
<dbReference type="Gene3D" id="3.40.50.1400">
    <property type="match status" value="2"/>
</dbReference>
<dbReference type="InterPro" id="IPR010388">
    <property type="entry name" value="Anaerobic_Co-chelatase"/>
</dbReference>
<feature type="binding site" evidence="2">
    <location>
        <position position="143"/>
    </location>
    <ligand>
        <name>Co(2+)</name>
        <dbReference type="ChEBI" id="CHEBI:48828"/>
    </ligand>
</feature>
<evidence type="ECO:0008006" key="5">
    <source>
        <dbReference type="Google" id="ProtNLM"/>
    </source>
</evidence>
<feature type="binding site" evidence="2">
    <location>
        <position position="174"/>
    </location>
    <ligand>
        <name>Co(2+)</name>
        <dbReference type="ChEBI" id="CHEBI:48828"/>
    </ligand>
</feature>
<dbReference type="PIRSF" id="PIRSF033579">
    <property type="entry name" value="Anaer_Co_chel"/>
    <property type="match status" value="1"/>
</dbReference>
<feature type="active site" description="Proton acceptor" evidence="1">
    <location>
        <position position="143"/>
    </location>
</feature>
<dbReference type="GO" id="GO:0046872">
    <property type="term" value="F:metal ion binding"/>
    <property type="evidence" value="ECO:0007669"/>
    <property type="project" value="UniProtKB-KW"/>
</dbReference>
<evidence type="ECO:0000313" key="3">
    <source>
        <dbReference type="EMBL" id="AJC11746.1"/>
    </source>
</evidence>
<dbReference type="Pfam" id="PF06180">
    <property type="entry name" value="CbiK"/>
    <property type="match status" value="1"/>
</dbReference>
<proteinExistence type="predicted"/>
<dbReference type="HOGENOM" id="CLU_036584_1_1_11"/>
<dbReference type="GO" id="GO:0016852">
    <property type="term" value="F:sirohydrochlorin cobaltochelatase activity"/>
    <property type="evidence" value="ECO:0007669"/>
    <property type="project" value="InterPro"/>
</dbReference>
<evidence type="ECO:0000313" key="4">
    <source>
        <dbReference type="Proteomes" id="UP000031121"/>
    </source>
</evidence>
<dbReference type="AlphaFoldDB" id="A0A0A8B2L9"/>
<dbReference type="SUPFAM" id="SSF53800">
    <property type="entry name" value="Chelatase"/>
    <property type="match status" value="1"/>
</dbReference>
<evidence type="ECO:0000256" key="2">
    <source>
        <dbReference type="PIRSR" id="PIRSR033579-3"/>
    </source>
</evidence>
<accession>A0A0A8B2L9</accession>
<reference evidence="4" key="1">
    <citation type="submission" date="2014-08" db="EMBL/GenBank/DDBJ databases">
        <title>Coriobacteriaceae sp. complete genome.</title>
        <authorList>
            <person name="Looft T."/>
            <person name="Bayles D.O."/>
            <person name="Stanton T.B."/>
        </authorList>
    </citation>
    <scope>NUCLEOTIDE SEQUENCE [LARGE SCALE GENOMIC DNA]</scope>
    <source>
        <strain evidence="4">68-1-3</strain>
    </source>
</reference>
<reference evidence="3 4" key="2">
    <citation type="journal article" date="2015" name="Genome Announc.">
        <title>Complete Genome Sequence of Coriobacteriaceae Strain 68-1-3, a Novel Mucus-Degrading Isolate from the Swine Intestinal Tract.</title>
        <authorList>
            <person name="Looft T."/>
            <person name="Bayles D.O."/>
            <person name="Alt D.P."/>
            <person name="Stanton T.B."/>
        </authorList>
    </citation>
    <scope>NUCLEOTIDE SEQUENCE [LARGE SCALE GENOMIC DNA]</scope>
    <source>
        <strain evidence="3 4">68-1-3</strain>
    </source>
</reference>
<dbReference type="STRING" id="1531429.JI75_02755"/>
<dbReference type="Proteomes" id="UP000031121">
    <property type="component" value="Chromosome"/>
</dbReference>
<keyword evidence="2" id="KW-0479">Metal-binding</keyword>
<dbReference type="GO" id="GO:0019251">
    <property type="term" value="P:anaerobic cobalamin biosynthetic process"/>
    <property type="evidence" value="ECO:0007669"/>
    <property type="project" value="InterPro"/>
</dbReference>
<keyword evidence="2" id="KW-0170">Cobalt</keyword>
<protein>
    <recommendedName>
        <fullName evidence="5">Sirohydrochlorin cobaltochelatase</fullName>
    </recommendedName>
</protein>
<keyword evidence="4" id="KW-1185">Reference proteome</keyword>
<gene>
    <name evidence="3" type="ORF">JI75_02755</name>
</gene>
<sequence length="258" mass="27592">MLVASFGTSYNDNRADTIGAIECALAAAFPRFEVRRAFTALEIIEKLAQRDGYRVDTVEQALARCDEDGVREVYVLPTHLIPGREYADARRAVEGFSGRFDVLKMAGPLLDSPDDIDRVIEACVEAMDPSGGEGETALCLMGHGTNVAANAVYFAVRDALALKGPFRHFIGTVEGTPTLEDAVGEMVAAGARRAVLRPLMVVAGDHANNDMADADDPESLAGMLSARGVDVECQVEGLGQLPAIRALYVEHAHTMVEG</sequence>